<feature type="region of interest" description="Disordered" evidence="1">
    <location>
        <begin position="49"/>
        <end position="72"/>
    </location>
</feature>
<dbReference type="EMBL" id="CAMXCT030000914">
    <property type="protein sequence ID" value="CAL4772065.1"/>
    <property type="molecule type" value="Genomic_DNA"/>
</dbReference>
<feature type="compositionally biased region" description="Basic and acidic residues" evidence="1">
    <location>
        <begin position="253"/>
        <end position="272"/>
    </location>
</feature>
<feature type="region of interest" description="Disordered" evidence="1">
    <location>
        <begin position="341"/>
        <end position="378"/>
    </location>
</feature>
<gene>
    <name evidence="2" type="ORF">C1SCF055_LOCUS12272</name>
</gene>
<comment type="caution">
    <text evidence="2">The sequence shown here is derived from an EMBL/GenBank/DDBJ whole genome shotgun (WGS) entry which is preliminary data.</text>
</comment>
<dbReference type="Proteomes" id="UP001152797">
    <property type="component" value="Unassembled WGS sequence"/>
</dbReference>
<feature type="compositionally biased region" description="Low complexity" evidence="1">
    <location>
        <begin position="57"/>
        <end position="67"/>
    </location>
</feature>
<evidence type="ECO:0000256" key="1">
    <source>
        <dbReference type="SAM" id="MobiDB-lite"/>
    </source>
</evidence>
<name>A0A9P1FQL0_9DINO</name>
<evidence type="ECO:0000313" key="2">
    <source>
        <dbReference type="EMBL" id="CAI3984753.1"/>
    </source>
</evidence>
<reference evidence="3" key="2">
    <citation type="submission" date="2024-04" db="EMBL/GenBank/DDBJ databases">
        <authorList>
            <person name="Chen Y."/>
            <person name="Shah S."/>
            <person name="Dougan E. K."/>
            <person name="Thang M."/>
            <person name="Chan C."/>
        </authorList>
    </citation>
    <scope>NUCLEOTIDE SEQUENCE [LARGE SCALE GENOMIC DNA]</scope>
</reference>
<dbReference type="EMBL" id="CAMXCT010000914">
    <property type="protein sequence ID" value="CAI3984753.1"/>
    <property type="molecule type" value="Genomic_DNA"/>
</dbReference>
<dbReference type="AlphaFoldDB" id="A0A9P1FQL0"/>
<sequence length="548" mass="59450">MLAENRADLGQPSVAVGGEVKGSLPRRLSREDERALSFQHFALPAPQVAQGVMPVNSRSTTTSGSSSCRGAEDVNWDEMLTASRASQPDTLCGSQRSARSQPAPSPASRHRWEPQLGSPILPRPVLSTVSTRPLRRPSSAAALDKGRLDELLAQAEAVKDEAKMLKRHRRSSEVEPDLKQLVEMFPKFTDTRLKPLSEIFERTNSIRAAREEKLAAETTAQLEAKLQEAVSFWDVPGRQRKCGVAGAMSPISEKTERTDKATPKSATPKREASLPALLSWSEGLEASEVKDLDLPEEMLAPPEASPQRSGHDEEVHLHLEEVPHPKGVPKEDVKPCSFAPEHDIATTTPKTPQDEINPSDKTAVSDTPEEPPSPTLKGLLQSMEKDEHFTWLASLGPVRPLTLKETLQDMAMTIASVDAQLLSAHPPSQLEANAQLQQASNRAAEAQAQAIVAGCPACLVLVAQAMVAFCAHCNRWVSQAQADALRGANARERRGKGAIGAVKELLTWPTPCGDAQGGLTPPEETPRNVKETIKPLEESMQLQARSFP</sequence>
<organism evidence="2">
    <name type="scientific">Cladocopium goreaui</name>
    <dbReference type="NCBI Taxonomy" id="2562237"/>
    <lineage>
        <taxon>Eukaryota</taxon>
        <taxon>Sar</taxon>
        <taxon>Alveolata</taxon>
        <taxon>Dinophyceae</taxon>
        <taxon>Suessiales</taxon>
        <taxon>Symbiodiniaceae</taxon>
        <taxon>Cladocopium</taxon>
    </lineage>
</organism>
<reference evidence="2" key="1">
    <citation type="submission" date="2022-10" db="EMBL/GenBank/DDBJ databases">
        <authorList>
            <person name="Chen Y."/>
            <person name="Dougan E. K."/>
            <person name="Chan C."/>
            <person name="Rhodes N."/>
            <person name="Thang M."/>
        </authorList>
    </citation>
    <scope>NUCLEOTIDE SEQUENCE</scope>
</reference>
<evidence type="ECO:0000313" key="3">
    <source>
        <dbReference type="EMBL" id="CAL1138128.1"/>
    </source>
</evidence>
<protein>
    <submittedName>
        <fullName evidence="2">Uncharacterized protein</fullName>
    </submittedName>
</protein>
<feature type="region of interest" description="Disordered" evidence="1">
    <location>
        <begin position="244"/>
        <end position="279"/>
    </location>
</feature>
<evidence type="ECO:0000313" key="4">
    <source>
        <dbReference type="Proteomes" id="UP001152797"/>
    </source>
</evidence>
<dbReference type="EMBL" id="CAMXCT020000914">
    <property type="protein sequence ID" value="CAL1138128.1"/>
    <property type="molecule type" value="Genomic_DNA"/>
</dbReference>
<feature type="region of interest" description="Disordered" evidence="1">
    <location>
        <begin position="1"/>
        <end position="32"/>
    </location>
</feature>
<feature type="region of interest" description="Disordered" evidence="1">
    <location>
        <begin position="86"/>
        <end position="140"/>
    </location>
</feature>
<accession>A0A9P1FQL0</accession>
<feature type="compositionally biased region" description="Polar residues" evidence="1">
    <location>
        <begin position="345"/>
        <end position="365"/>
    </location>
</feature>
<keyword evidence="4" id="KW-1185">Reference proteome</keyword>
<proteinExistence type="predicted"/>